<dbReference type="InterPro" id="IPR007159">
    <property type="entry name" value="SpoVT-AbrB_dom"/>
</dbReference>
<dbReference type="GO" id="GO:0003677">
    <property type="term" value="F:DNA binding"/>
    <property type="evidence" value="ECO:0007669"/>
    <property type="project" value="InterPro"/>
</dbReference>
<accession>A0A062V5A3</accession>
<sequence>MAILGTTKLTKGGKITLIKDVQERLNLKEGDIIVFETDDKGHVMIRKG</sequence>
<comment type="caution">
    <text evidence="1">The sequence shown here is derived from an EMBL/GenBank/DDBJ whole genome shotgun (WGS) entry which is preliminary data.</text>
</comment>
<dbReference type="Gene3D" id="2.10.260.10">
    <property type="match status" value="1"/>
</dbReference>
<dbReference type="NCBIfam" id="TIGR01439">
    <property type="entry name" value="lp_hng_hel_AbrB"/>
    <property type="match status" value="1"/>
</dbReference>
<dbReference type="InterPro" id="IPR037914">
    <property type="entry name" value="SpoVT-AbrB_sf"/>
</dbReference>
<organism evidence="1 2">
    <name type="scientific">Candidatus Methanoperedens nitratireducens</name>
    <dbReference type="NCBI Taxonomy" id="1392998"/>
    <lineage>
        <taxon>Archaea</taxon>
        <taxon>Methanobacteriati</taxon>
        <taxon>Methanobacteriota</taxon>
        <taxon>Stenosarchaea group</taxon>
        <taxon>Methanomicrobia</taxon>
        <taxon>Methanosarcinales</taxon>
        <taxon>ANME-2 cluster</taxon>
        <taxon>Candidatus Methanoperedentaceae</taxon>
        <taxon>Candidatus Methanoperedens</taxon>
    </lineage>
</organism>
<evidence type="ECO:0000313" key="2">
    <source>
        <dbReference type="Proteomes" id="UP000027153"/>
    </source>
</evidence>
<dbReference type="SUPFAM" id="SSF89447">
    <property type="entry name" value="AbrB/MazE/MraZ-like"/>
    <property type="match status" value="1"/>
</dbReference>
<dbReference type="EMBL" id="JMIY01000007">
    <property type="protein sequence ID" value="KCZ70954.1"/>
    <property type="molecule type" value="Genomic_DNA"/>
</dbReference>
<reference evidence="1 2" key="1">
    <citation type="journal article" date="2013" name="Nature">
        <title>Anaerobic oxidation of methane coupled to nitrate reduction in a novel archaeal lineage.</title>
        <authorList>
            <person name="Haroon M.F."/>
            <person name="Hu S."/>
            <person name="Shi Y."/>
            <person name="Imelfort M."/>
            <person name="Keller J."/>
            <person name="Hugenholtz P."/>
            <person name="Yuan Z."/>
            <person name="Tyson G.W."/>
        </authorList>
    </citation>
    <scope>NUCLEOTIDE SEQUENCE [LARGE SCALE GENOMIC DNA]</scope>
    <source>
        <strain evidence="1 2">ANME-2d</strain>
    </source>
</reference>
<gene>
    <name evidence="1" type="ORF">ANME2D_02983</name>
</gene>
<proteinExistence type="predicted"/>
<dbReference type="Proteomes" id="UP000027153">
    <property type="component" value="Unassembled WGS sequence"/>
</dbReference>
<dbReference type="AlphaFoldDB" id="A0A062V5A3"/>
<protein>
    <submittedName>
        <fullName evidence="1">Looped-hinge helix DNA binding domain, AbrB family</fullName>
    </submittedName>
</protein>
<keyword evidence="2" id="KW-1185">Reference proteome</keyword>
<dbReference type="RefSeq" id="WP_157834141.1">
    <property type="nucleotide sequence ID" value="NZ_JMIY01000007.1"/>
</dbReference>
<name>A0A062V5A3_9EURY</name>
<evidence type="ECO:0000313" key="1">
    <source>
        <dbReference type="EMBL" id="KCZ70954.1"/>
    </source>
</evidence>